<feature type="transmembrane region" description="Helical" evidence="8">
    <location>
        <begin position="102"/>
        <end position="122"/>
    </location>
</feature>
<evidence type="ECO:0000256" key="1">
    <source>
        <dbReference type="ARBA" id="ARBA00004651"/>
    </source>
</evidence>
<feature type="transmembrane region" description="Helical" evidence="8">
    <location>
        <begin position="30"/>
        <end position="48"/>
    </location>
</feature>
<dbReference type="RefSeq" id="WP_166316063.1">
    <property type="nucleotide sequence ID" value="NZ_CP049866.1"/>
</dbReference>
<keyword evidence="2" id="KW-0813">Transport</keyword>
<dbReference type="Pfam" id="PF00999">
    <property type="entry name" value="Na_H_Exchanger"/>
    <property type="match status" value="1"/>
</dbReference>
<name>A0A6G7YEI0_9ACTN</name>
<feature type="transmembrane region" description="Helical" evidence="8">
    <location>
        <begin position="181"/>
        <end position="200"/>
    </location>
</feature>
<feature type="transmembrane region" description="Helical" evidence="8">
    <location>
        <begin position="207"/>
        <end position="229"/>
    </location>
</feature>
<feature type="transmembrane region" description="Helical" evidence="8">
    <location>
        <begin position="60"/>
        <end position="81"/>
    </location>
</feature>
<reference evidence="10 11" key="1">
    <citation type="submission" date="2020-03" db="EMBL/GenBank/DDBJ databases">
        <title>Nocardioides sp. nov., isolated from fish.</title>
        <authorList>
            <person name="Hyun D.-W."/>
            <person name="Bae J.-W."/>
        </authorList>
    </citation>
    <scope>NUCLEOTIDE SEQUENCE [LARGE SCALE GENOMIC DNA]</scope>
    <source>
        <strain evidence="10 11">HDW12A</strain>
    </source>
</reference>
<proteinExistence type="predicted"/>
<evidence type="ECO:0000313" key="10">
    <source>
        <dbReference type="EMBL" id="QIK75017.1"/>
    </source>
</evidence>
<evidence type="ECO:0000256" key="6">
    <source>
        <dbReference type="ARBA" id="ARBA00023065"/>
    </source>
</evidence>
<keyword evidence="4 8" id="KW-0812">Transmembrane</keyword>
<dbReference type="GO" id="GO:1902600">
    <property type="term" value="P:proton transmembrane transport"/>
    <property type="evidence" value="ECO:0007669"/>
    <property type="project" value="InterPro"/>
</dbReference>
<dbReference type="AlphaFoldDB" id="A0A6G7YEI0"/>
<evidence type="ECO:0000256" key="8">
    <source>
        <dbReference type="SAM" id="Phobius"/>
    </source>
</evidence>
<keyword evidence="6" id="KW-0406">Ion transport</keyword>
<dbReference type="GO" id="GO:0005886">
    <property type="term" value="C:plasma membrane"/>
    <property type="evidence" value="ECO:0007669"/>
    <property type="project" value="UniProtKB-SubCell"/>
</dbReference>
<evidence type="ECO:0000256" key="4">
    <source>
        <dbReference type="ARBA" id="ARBA00022692"/>
    </source>
</evidence>
<evidence type="ECO:0000256" key="3">
    <source>
        <dbReference type="ARBA" id="ARBA00022449"/>
    </source>
</evidence>
<dbReference type="PANTHER" id="PTHR32507:SF8">
    <property type="entry name" value="CNH1P"/>
    <property type="match status" value="1"/>
</dbReference>
<evidence type="ECO:0000259" key="9">
    <source>
        <dbReference type="Pfam" id="PF00999"/>
    </source>
</evidence>
<feature type="transmembrane region" description="Helical" evidence="8">
    <location>
        <begin position="368"/>
        <end position="385"/>
    </location>
</feature>
<keyword evidence="11" id="KW-1185">Reference proteome</keyword>
<accession>A0A6G7YEI0</accession>
<feature type="domain" description="Cation/H+ exchanger transmembrane" evidence="9">
    <location>
        <begin position="15"/>
        <end position="422"/>
    </location>
</feature>
<evidence type="ECO:0000313" key="11">
    <source>
        <dbReference type="Proteomes" id="UP000502035"/>
    </source>
</evidence>
<gene>
    <name evidence="10" type="ORF">G7071_05815</name>
</gene>
<dbReference type="InterPro" id="IPR006153">
    <property type="entry name" value="Cation/H_exchanger_TM"/>
</dbReference>
<dbReference type="Proteomes" id="UP000502035">
    <property type="component" value="Chromosome"/>
</dbReference>
<sequence>MTPFAIYALLGVSLLVATLLPGLTHRIALSPPMVLVAMGMLIGLLPLPDSVSLDPEANRSAITHVTEFTVLVSLMGVGLALDRRLRLRSLASLRTWSPVWRLLAVAMPLTVLGVALLGWWVAGLAPAVALLLGAVLAPTDPVLASDVQVGKPVTEEGERDPDEDDDIRFALTAEAGLNDGLAFPFVHLSLLLLAGGFGAAELAEWAGFYVVFKIVVGVAVGLLVGWGLGRLAFHSRTAALRLAEQGEPLLALAALLMAYGLAELAQGYGFLAVFACAMALRNAERGHGYQADMHALVERLERLMTLAVLLALGIAMTNGLFKAMDWRGVVVALALLLVVRPLAAWVALAIRARKHDVAGGLHSDERRVVAFFGVRGVGSLFYLGYAATHHELPNEDWLWATVSLTIVMSVFLHGVTATPVMARLDERRDRAA</sequence>
<comment type="subcellular location">
    <subcellularLocation>
        <location evidence="1">Cell membrane</location>
        <topology evidence="1">Multi-pass membrane protein</topology>
    </subcellularLocation>
</comment>
<keyword evidence="7 8" id="KW-0472">Membrane</keyword>
<evidence type="ECO:0000256" key="5">
    <source>
        <dbReference type="ARBA" id="ARBA00022989"/>
    </source>
</evidence>
<organism evidence="10 11">
    <name type="scientific">Nocardioides piscis</name>
    <dbReference type="NCBI Taxonomy" id="2714938"/>
    <lineage>
        <taxon>Bacteria</taxon>
        <taxon>Bacillati</taxon>
        <taxon>Actinomycetota</taxon>
        <taxon>Actinomycetes</taxon>
        <taxon>Propionibacteriales</taxon>
        <taxon>Nocardioidaceae</taxon>
        <taxon>Nocardioides</taxon>
    </lineage>
</organism>
<evidence type="ECO:0000256" key="2">
    <source>
        <dbReference type="ARBA" id="ARBA00022448"/>
    </source>
</evidence>
<feature type="transmembrane region" description="Helical" evidence="8">
    <location>
        <begin position="397"/>
        <end position="422"/>
    </location>
</feature>
<keyword evidence="5 8" id="KW-1133">Transmembrane helix</keyword>
<dbReference type="EMBL" id="CP049866">
    <property type="protein sequence ID" value="QIK75017.1"/>
    <property type="molecule type" value="Genomic_DNA"/>
</dbReference>
<dbReference type="PANTHER" id="PTHR32507">
    <property type="entry name" value="NA(+)/H(+) ANTIPORTER 1"/>
    <property type="match status" value="1"/>
</dbReference>
<feature type="transmembrane region" description="Helical" evidence="8">
    <location>
        <begin position="249"/>
        <end position="280"/>
    </location>
</feature>
<feature type="transmembrane region" description="Helical" evidence="8">
    <location>
        <begin position="300"/>
        <end position="320"/>
    </location>
</feature>
<evidence type="ECO:0000256" key="7">
    <source>
        <dbReference type="ARBA" id="ARBA00023136"/>
    </source>
</evidence>
<feature type="transmembrane region" description="Helical" evidence="8">
    <location>
        <begin position="326"/>
        <end position="348"/>
    </location>
</feature>
<dbReference type="GO" id="GO:0015297">
    <property type="term" value="F:antiporter activity"/>
    <property type="evidence" value="ECO:0007669"/>
    <property type="project" value="UniProtKB-KW"/>
</dbReference>
<protein>
    <submittedName>
        <fullName evidence="10">Sodium:proton antiporter</fullName>
    </submittedName>
</protein>
<keyword evidence="3" id="KW-0050">Antiport</keyword>
<dbReference type="KEGG" id="npi:G7071_05815"/>
<feature type="transmembrane region" description="Helical" evidence="8">
    <location>
        <begin position="6"/>
        <end position="23"/>
    </location>
</feature>